<protein>
    <submittedName>
        <fullName evidence="1">Uncharacterized protein</fullName>
    </submittedName>
</protein>
<reference evidence="1 2" key="1">
    <citation type="submission" date="2018-10" db="EMBL/GenBank/DDBJ databases">
        <title>Falsibacillus sp. genome draft.</title>
        <authorList>
            <person name="Shi S."/>
        </authorList>
    </citation>
    <scope>NUCLEOTIDE SEQUENCE [LARGE SCALE GENOMIC DNA]</scope>
    <source>
        <strain evidence="1 2">GY 10110</strain>
    </source>
</reference>
<evidence type="ECO:0000313" key="2">
    <source>
        <dbReference type="Proteomes" id="UP000276770"/>
    </source>
</evidence>
<evidence type="ECO:0000313" key="1">
    <source>
        <dbReference type="EMBL" id="RLQ89954.1"/>
    </source>
</evidence>
<keyword evidence="2" id="KW-1185">Reference proteome</keyword>
<organism evidence="1 2">
    <name type="scientific">Falsibacillus albus</name>
    <dbReference type="NCBI Taxonomy" id="2478915"/>
    <lineage>
        <taxon>Bacteria</taxon>
        <taxon>Bacillati</taxon>
        <taxon>Bacillota</taxon>
        <taxon>Bacilli</taxon>
        <taxon>Bacillales</taxon>
        <taxon>Bacillaceae</taxon>
        <taxon>Falsibacillus</taxon>
    </lineage>
</organism>
<sequence>MAKLTLDQQIKKQQNIVWELAENCSSDQLRLKDRIFEHGLVVEESNCLKAIYDNDSDENKKDYLVVLNEMGKFYKKVMKSQEQVN</sequence>
<accession>A0A3L7JHK7</accession>
<dbReference type="RefSeq" id="WP_121682839.1">
    <property type="nucleotide sequence ID" value="NZ_RCVZ01000034.1"/>
</dbReference>
<dbReference type="EMBL" id="RCVZ01000034">
    <property type="protein sequence ID" value="RLQ89954.1"/>
    <property type="molecule type" value="Genomic_DNA"/>
</dbReference>
<comment type="caution">
    <text evidence="1">The sequence shown here is derived from an EMBL/GenBank/DDBJ whole genome shotgun (WGS) entry which is preliminary data.</text>
</comment>
<gene>
    <name evidence="1" type="ORF">D9X91_22170</name>
</gene>
<name>A0A3L7JHK7_9BACI</name>
<dbReference type="Proteomes" id="UP000276770">
    <property type="component" value="Unassembled WGS sequence"/>
</dbReference>
<proteinExistence type="predicted"/>
<dbReference type="AlphaFoldDB" id="A0A3L7JHK7"/>